<name>A0A8T2MZD6_9TELE</name>
<organism evidence="2 3">
    <name type="scientific">Albula glossodonta</name>
    <name type="common">roundjaw bonefish</name>
    <dbReference type="NCBI Taxonomy" id="121402"/>
    <lineage>
        <taxon>Eukaryota</taxon>
        <taxon>Metazoa</taxon>
        <taxon>Chordata</taxon>
        <taxon>Craniata</taxon>
        <taxon>Vertebrata</taxon>
        <taxon>Euteleostomi</taxon>
        <taxon>Actinopterygii</taxon>
        <taxon>Neopterygii</taxon>
        <taxon>Teleostei</taxon>
        <taxon>Albuliformes</taxon>
        <taxon>Albulidae</taxon>
        <taxon>Albula</taxon>
    </lineage>
</organism>
<feature type="compositionally biased region" description="Basic and acidic residues" evidence="1">
    <location>
        <begin position="1"/>
        <end position="18"/>
    </location>
</feature>
<comment type="caution">
    <text evidence="2">The sequence shown here is derived from an EMBL/GenBank/DDBJ whole genome shotgun (WGS) entry which is preliminary data.</text>
</comment>
<evidence type="ECO:0000313" key="2">
    <source>
        <dbReference type="EMBL" id="KAG9333659.1"/>
    </source>
</evidence>
<sequence length="260" mass="29352">MGRKGDWNQERQNIEQERKRRGKERRRESGRERELSCWGKLELKCPSSCWISIQCYRSQQQAGGPCTRSQCGDSHSTIPMIILSTQIAGNMFITADLKAPGREMERMPSESWRMHPDNAVTHSEHTGDNVQHHPDPRLEGALPHCPSTFTGIITPTLPQHFHRDNVQHHPDPRLEGALPHCPSTFTGIMYSTTQTPDWREHSHTAPKTLGGFGVGIPPHAEIHPVCTTQTTMGEEQERPEMTRREQGVTVSVVSRSVGFL</sequence>
<proteinExistence type="predicted"/>
<dbReference type="EMBL" id="JAFBMS010000185">
    <property type="protein sequence ID" value="KAG9333659.1"/>
    <property type="molecule type" value="Genomic_DNA"/>
</dbReference>
<gene>
    <name evidence="2" type="ORF">JZ751_010728</name>
</gene>
<dbReference type="AlphaFoldDB" id="A0A8T2MZD6"/>
<evidence type="ECO:0000313" key="3">
    <source>
        <dbReference type="Proteomes" id="UP000824540"/>
    </source>
</evidence>
<accession>A0A8T2MZD6</accession>
<reference evidence="2" key="1">
    <citation type="thesis" date="2021" institute="BYU ScholarsArchive" country="Provo, UT, USA">
        <title>Applications of and Algorithms for Genome Assembly and Genomic Analyses with an Emphasis on Marine Teleosts.</title>
        <authorList>
            <person name="Pickett B.D."/>
        </authorList>
    </citation>
    <scope>NUCLEOTIDE SEQUENCE</scope>
    <source>
        <strain evidence="2">HI-2016</strain>
    </source>
</reference>
<evidence type="ECO:0000256" key="1">
    <source>
        <dbReference type="SAM" id="MobiDB-lite"/>
    </source>
</evidence>
<dbReference type="Proteomes" id="UP000824540">
    <property type="component" value="Unassembled WGS sequence"/>
</dbReference>
<feature type="region of interest" description="Disordered" evidence="1">
    <location>
        <begin position="1"/>
        <end position="31"/>
    </location>
</feature>
<keyword evidence="3" id="KW-1185">Reference proteome</keyword>
<protein>
    <submittedName>
        <fullName evidence="2">Uncharacterized protein</fullName>
    </submittedName>
</protein>